<evidence type="ECO:0000259" key="1">
    <source>
        <dbReference type="Pfam" id="PF13701"/>
    </source>
</evidence>
<sequence>RDGAVGCLHQRRSARRAKVEHSIRDLVRQRLFGIACGYVDCNDSARLAQDPIQKLLIGRDPLTGAALASQPTLSRFENAPRRAELYRMGEELAESVIERHRKRLGRSKVKHITIDLDPT</sequence>
<dbReference type="EMBL" id="AUZX01001083">
    <property type="protein sequence ID" value="EQD79929.1"/>
    <property type="molecule type" value="Genomic_DNA"/>
</dbReference>
<reference evidence="2" key="1">
    <citation type="submission" date="2013-08" db="EMBL/GenBank/DDBJ databases">
        <authorList>
            <person name="Mendez C."/>
            <person name="Richter M."/>
            <person name="Ferrer M."/>
            <person name="Sanchez J."/>
        </authorList>
    </citation>
    <scope>NUCLEOTIDE SEQUENCE</scope>
</reference>
<feature type="domain" description="Transposase DDE" evidence="1">
    <location>
        <begin position="4"/>
        <end position="119"/>
    </location>
</feature>
<dbReference type="InterPro" id="IPR025668">
    <property type="entry name" value="Tnp_DDE_dom"/>
</dbReference>
<feature type="non-terminal residue" evidence="2">
    <location>
        <position position="119"/>
    </location>
</feature>
<proteinExistence type="predicted"/>
<comment type="caution">
    <text evidence="2">The sequence shown here is derived from an EMBL/GenBank/DDBJ whole genome shotgun (WGS) entry which is preliminary data.</text>
</comment>
<evidence type="ECO:0000313" key="2">
    <source>
        <dbReference type="EMBL" id="EQD79929.1"/>
    </source>
</evidence>
<organism evidence="2">
    <name type="scientific">mine drainage metagenome</name>
    <dbReference type="NCBI Taxonomy" id="410659"/>
    <lineage>
        <taxon>unclassified sequences</taxon>
        <taxon>metagenomes</taxon>
        <taxon>ecological metagenomes</taxon>
    </lineage>
</organism>
<reference evidence="2" key="2">
    <citation type="journal article" date="2014" name="ISME J.">
        <title>Microbial stratification in low pH oxic and suboxic macroscopic growths along an acid mine drainage.</title>
        <authorList>
            <person name="Mendez-Garcia C."/>
            <person name="Mesa V."/>
            <person name="Sprenger R.R."/>
            <person name="Richter M."/>
            <person name="Diez M.S."/>
            <person name="Solano J."/>
            <person name="Bargiela R."/>
            <person name="Golyshina O.V."/>
            <person name="Manteca A."/>
            <person name="Ramos J.L."/>
            <person name="Gallego J.R."/>
            <person name="Llorente I."/>
            <person name="Martins Dos Santos V.A."/>
            <person name="Jensen O.N."/>
            <person name="Pelaez A.I."/>
            <person name="Sanchez J."/>
            <person name="Ferrer M."/>
        </authorList>
    </citation>
    <scope>NUCLEOTIDE SEQUENCE</scope>
</reference>
<dbReference type="Pfam" id="PF13701">
    <property type="entry name" value="DDE_Tnp_1_4"/>
    <property type="match status" value="1"/>
</dbReference>
<dbReference type="AlphaFoldDB" id="T1DEX6"/>
<name>T1DEX6_9ZZZZ</name>
<protein>
    <submittedName>
        <fullName evidence="2">Transposase, IS4</fullName>
    </submittedName>
</protein>
<gene>
    <name evidence="2" type="ORF">B1A_01422</name>
</gene>
<feature type="non-terminal residue" evidence="2">
    <location>
        <position position="1"/>
    </location>
</feature>
<accession>T1DEX6</accession>